<keyword evidence="7 8" id="KW-0472">Membrane</keyword>
<name>B1I3A4_DESAP</name>
<feature type="domain" description="General secretion pathway GspH" evidence="9">
    <location>
        <begin position="48"/>
        <end position="148"/>
    </location>
</feature>
<reference evidence="10 11" key="2">
    <citation type="journal article" date="2008" name="Science">
        <title>Environmental genomics reveals a single-species ecosystem deep within Earth.</title>
        <authorList>
            <person name="Chivian D."/>
            <person name="Brodie E.L."/>
            <person name="Alm E.J."/>
            <person name="Culley D.E."/>
            <person name="Dehal P.S."/>
            <person name="Desantis T.Z."/>
            <person name="Gihring T.M."/>
            <person name="Lapidus A."/>
            <person name="Lin L.H."/>
            <person name="Lowry S.R."/>
            <person name="Moser D.P."/>
            <person name="Richardson P.M."/>
            <person name="Southam G."/>
            <person name="Wanger G."/>
            <person name="Pratt L.M."/>
            <person name="Andersen G.L."/>
            <person name="Hazen T.C."/>
            <person name="Brockman F.J."/>
            <person name="Arkin A.P."/>
            <person name="Onstott T.C."/>
        </authorList>
    </citation>
    <scope>NUCLEOTIDE SEQUENCE [LARGE SCALE GENOMIC DNA]</scope>
    <source>
        <strain evidence="10 11">MP104C</strain>
    </source>
</reference>
<evidence type="ECO:0000256" key="1">
    <source>
        <dbReference type="ARBA" id="ARBA00004377"/>
    </source>
</evidence>
<keyword evidence="5 8" id="KW-0812">Transmembrane</keyword>
<evidence type="ECO:0000256" key="7">
    <source>
        <dbReference type="ARBA" id="ARBA00023136"/>
    </source>
</evidence>
<dbReference type="PROSITE" id="PS00409">
    <property type="entry name" value="PROKAR_NTER_METHYL"/>
    <property type="match status" value="1"/>
</dbReference>
<dbReference type="GO" id="GO:0015628">
    <property type="term" value="P:protein secretion by the type II secretion system"/>
    <property type="evidence" value="ECO:0007669"/>
    <property type="project" value="InterPro"/>
</dbReference>
<dbReference type="AlphaFoldDB" id="B1I3A4"/>
<dbReference type="InterPro" id="IPR016785">
    <property type="entry name" value="ComGD"/>
</dbReference>
<evidence type="ECO:0000256" key="4">
    <source>
        <dbReference type="ARBA" id="ARBA00022519"/>
    </source>
</evidence>
<protein>
    <submittedName>
        <fullName evidence="10">N-terminal methylation protein</fullName>
    </submittedName>
</protein>
<evidence type="ECO:0000313" key="10">
    <source>
        <dbReference type="EMBL" id="ACA59506.1"/>
    </source>
</evidence>
<proteinExistence type="predicted"/>
<feature type="transmembrane region" description="Helical" evidence="8">
    <location>
        <begin position="12"/>
        <end position="33"/>
    </location>
</feature>
<comment type="subcellular location">
    <subcellularLocation>
        <location evidence="1">Cell inner membrane</location>
        <topology evidence="1">Single-pass membrane protein</topology>
    </subcellularLocation>
</comment>
<evidence type="ECO:0000256" key="8">
    <source>
        <dbReference type="SAM" id="Phobius"/>
    </source>
</evidence>
<dbReference type="NCBIfam" id="TIGR02532">
    <property type="entry name" value="IV_pilin_GFxxxE"/>
    <property type="match status" value="1"/>
</dbReference>
<gene>
    <name evidence="10" type="ordered locus">Daud_0994</name>
</gene>
<dbReference type="PIRSF" id="PIRSF021292">
    <property type="entry name" value="Competence_ComGD"/>
    <property type="match status" value="1"/>
</dbReference>
<dbReference type="Gene3D" id="3.30.700.10">
    <property type="entry name" value="Glycoprotein, Type 4 Pilin"/>
    <property type="match status" value="1"/>
</dbReference>
<reference evidence="11" key="1">
    <citation type="submission" date="2007-10" db="EMBL/GenBank/DDBJ databases">
        <title>Complete sequence of chromosome of Desulforudis audaxviator MP104C.</title>
        <authorList>
            <person name="Copeland A."/>
            <person name="Lucas S."/>
            <person name="Lapidus A."/>
            <person name="Barry K."/>
            <person name="Glavina del Rio T."/>
            <person name="Dalin E."/>
            <person name="Tice H."/>
            <person name="Bruce D."/>
            <person name="Pitluck S."/>
            <person name="Lowry S.R."/>
            <person name="Larimer F."/>
            <person name="Land M.L."/>
            <person name="Hauser L."/>
            <person name="Kyrpides N."/>
            <person name="Ivanova N.N."/>
            <person name="Richardson P."/>
        </authorList>
    </citation>
    <scope>NUCLEOTIDE SEQUENCE [LARGE SCALE GENOMIC DNA]</scope>
    <source>
        <strain evidence="11">MP104C</strain>
    </source>
</reference>
<evidence type="ECO:0000256" key="6">
    <source>
        <dbReference type="ARBA" id="ARBA00022989"/>
    </source>
</evidence>
<dbReference type="HOGENOM" id="CLU_136679_0_0_9"/>
<dbReference type="GO" id="GO:0030420">
    <property type="term" value="P:establishment of competence for transformation"/>
    <property type="evidence" value="ECO:0007669"/>
    <property type="project" value="InterPro"/>
</dbReference>
<dbReference type="Proteomes" id="UP000008544">
    <property type="component" value="Chromosome"/>
</dbReference>
<keyword evidence="6 8" id="KW-1133">Transmembrane helix</keyword>
<keyword evidence="11" id="KW-1185">Reference proteome</keyword>
<accession>B1I3A4</accession>
<keyword evidence="2" id="KW-1003">Cell membrane</keyword>
<dbReference type="GO" id="GO:0015627">
    <property type="term" value="C:type II protein secretion system complex"/>
    <property type="evidence" value="ECO:0007669"/>
    <property type="project" value="InterPro"/>
</dbReference>
<dbReference type="InterPro" id="IPR012902">
    <property type="entry name" value="N_methyl_site"/>
</dbReference>
<dbReference type="EMBL" id="CP000860">
    <property type="protein sequence ID" value="ACA59506.1"/>
    <property type="molecule type" value="Genomic_DNA"/>
</dbReference>
<dbReference type="SUPFAM" id="SSF54523">
    <property type="entry name" value="Pili subunits"/>
    <property type="match status" value="1"/>
</dbReference>
<dbReference type="InterPro" id="IPR045584">
    <property type="entry name" value="Pilin-like"/>
</dbReference>
<evidence type="ECO:0000256" key="3">
    <source>
        <dbReference type="ARBA" id="ARBA00022481"/>
    </source>
</evidence>
<keyword evidence="4" id="KW-0997">Cell inner membrane</keyword>
<dbReference type="GO" id="GO:0005886">
    <property type="term" value="C:plasma membrane"/>
    <property type="evidence" value="ECO:0007669"/>
    <property type="project" value="UniProtKB-SubCell"/>
</dbReference>
<dbReference type="eggNOG" id="COG4970">
    <property type="taxonomic scope" value="Bacteria"/>
</dbReference>
<dbReference type="Pfam" id="PF12019">
    <property type="entry name" value="GspH"/>
    <property type="match status" value="1"/>
</dbReference>
<sequence>MRTGWRVERRAGFTLVELVVVMVITVVLLGLTVPNFVKITARHQFESAARRMVADIRETRELARVENTGYEIQFLTAVERYHIKRWDSVTVRRRVQLPAQVDLVHAAFGGSGSVLRFNAYGEPNWNGTVTLKNRLTGEMRYVIVSQTGRVRVSNVPAAD</sequence>
<evidence type="ECO:0000256" key="5">
    <source>
        <dbReference type="ARBA" id="ARBA00022692"/>
    </source>
</evidence>
<evidence type="ECO:0000259" key="9">
    <source>
        <dbReference type="Pfam" id="PF12019"/>
    </source>
</evidence>
<evidence type="ECO:0000313" key="11">
    <source>
        <dbReference type="Proteomes" id="UP000008544"/>
    </source>
</evidence>
<keyword evidence="3" id="KW-0488">Methylation</keyword>
<dbReference type="OrthoDB" id="1808878at2"/>
<dbReference type="InterPro" id="IPR022346">
    <property type="entry name" value="T2SS_GspH"/>
</dbReference>
<dbReference type="KEGG" id="dau:Daud_0994"/>
<organism evidence="10 11">
    <name type="scientific">Desulforudis audaxviator (strain MP104C)</name>
    <dbReference type="NCBI Taxonomy" id="477974"/>
    <lineage>
        <taxon>Bacteria</taxon>
        <taxon>Bacillati</taxon>
        <taxon>Bacillota</taxon>
        <taxon>Clostridia</taxon>
        <taxon>Thermoanaerobacterales</taxon>
        <taxon>Candidatus Desulforudaceae</taxon>
        <taxon>Candidatus Desulforudis</taxon>
    </lineage>
</organism>
<dbReference type="STRING" id="477974.Daud_0994"/>
<dbReference type="RefSeq" id="WP_012302092.1">
    <property type="nucleotide sequence ID" value="NC_010424.1"/>
</dbReference>
<evidence type="ECO:0000256" key="2">
    <source>
        <dbReference type="ARBA" id="ARBA00022475"/>
    </source>
</evidence>
<dbReference type="Pfam" id="PF07963">
    <property type="entry name" value="N_methyl"/>
    <property type="match status" value="1"/>
</dbReference>